<dbReference type="InterPro" id="IPR001668">
    <property type="entry name" value="Mob_Pre"/>
</dbReference>
<dbReference type="RefSeq" id="WP_011316336.1">
    <property type="nucleotide sequence ID" value="NC_007410.1"/>
</dbReference>
<dbReference type="NCBIfam" id="NF041497">
    <property type="entry name" value="MobV"/>
    <property type="match status" value="1"/>
</dbReference>
<dbReference type="GO" id="GO:0006310">
    <property type="term" value="P:DNA recombination"/>
    <property type="evidence" value="ECO:0007669"/>
    <property type="project" value="InterPro"/>
</dbReference>
<dbReference type="GeneID" id="58726947"/>
<accession>Q3M2N3</accession>
<dbReference type="CDD" id="cd17242">
    <property type="entry name" value="MobM_relaxase"/>
    <property type="match status" value="1"/>
</dbReference>
<feature type="region of interest" description="Disordered" evidence="3">
    <location>
        <begin position="16"/>
        <end position="37"/>
    </location>
</feature>
<feature type="coiled-coil region" evidence="2">
    <location>
        <begin position="214"/>
        <end position="262"/>
    </location>
</feature>
<evidence type="ECO:0000313" key="4">
    <source>
        <dbReference type="EMBL" id="ABA24753.1"/>
    </source>
</evidence>
<comment type="similarity">
    <text evidence="1">Belongs to the plasmid mobilization pre family.</text>
</comment>
<dbReference type="KEGG" id="ava:Ava_B0039"/>
<keyword evidence="4" id="KW-0614">Plasmid</keyword>
<dbReference type="Gene3D" id="3.30.930.30">
    <property type="match status" value="1"/>
</dbReference>
<geneLocation type="plasmid" evidence="5">
    <name>pAnaA</name>
</geneLocation>
<evidence type="ECO:0000256" key="1">
    <source>
        <dbReference type="ARBA" id="ARBA00010657"/>
    </source>
</evidence>
<proteinExistence type="inferred from homology"/>
<dbReference type="AlphaFoldDB" id="Q3M2N3"/>
<dbReference type="Pfam" id="PF01076">
    <property type="entry name" value="Mob_Pre"/>
    <property type="match status" value="1"/>
</dbReference>
<dbReference type="Proteomes" id="UP000002533">
    <property type="component" value="Plasmid pAnaA"/>
</dbReference>
<organism evidence="4 5">
    <name type="scientific">Trichormus variabilis (strain ATCC 29413 / PCC 7937)</name>
    <name type="common">Anabaena variabilis</name>
    <dbReference type="NCBI Taxonomy" id="240292"/>
    <lineage>
        <taxon>Bacteria</taxon>
        <taxon>Bacillati</taxon>
        <taxon>Cyanobacteriota</taxon>
        <taxon>Cyanophyceae</taxon>
        <taxon>Nostocales</taxon>
        <taxon>Nostocaceae</taxon>
        <taxon>Trichormus</taxon>
    </lineage>
</organism>
<evidence type="ECO:0000313" key="5">
    <source>
        <dbReference type="Proteomes" id="UP000002533"/>
    </source>
</evidence>
<sequence length="395" mass="45328">MSYAIARLKKLKRGNISGSASHTARERETPNADPTQKNIRFIGSLEEDERLEDLVLAKIEEHEQKRKIRTDAVYCVELLLSASPSYFRPDCPTNAGYYEGQKLDDWVEATHQWLADEYGDRIVRAELHLDEATPHIHAYFVPIDDAGQLRCNHFFDGRQKIHEFQDSYYNTMRLIGLERGIRGSKAQHQDIKDFYRIVEEGRDLEVDELSAAQLKAKAADRDRATARKQEMEATAKALAFENEQLRQRIEQSEQENQQLQKLTEWSTDLALDDVAWELGLNREHEQWRGHGHIITIDGSGFTDISNGSVLSGHGALNLVKHVNKCDQVQAITWLRERFGEVGAQRAAIASTRRMTSEIIQTQPVPQFTLPIEDKTSWQQVEHYLKHKRGIPSDTE</sequence>
<dbReference type="GO" id="GO:0003677">
    <property type="term" value="F:DNA binding"/>
    <property type="evidence" value="ECO:0007669"/>
    <property type="project" value="InterPro"/>
</dbReference>
<dbReference type="HOGENOM" id="CLU_029018_0_0_3"/>
<dbReference type="EMBL" id="CP000119">
    <property type="protein sequence ID" value="ABA24753.1"/>
    <property type="molecule type" value="Genomic_DNA"/>
</dbReference>
<evidence type="ECO:0000256" key="2">
    <source>
        <dbReference type="SAM" id="Coils"/>
    </source>
</evidence>
<keyword evidence="2" id="KW-0175">Coiled coil</keyword>
<gene>
    <name evidence="4" type="ordered locus">Ava_B0039</name>
</gene>
<evidence type="ECO:0000256" key="3">
    <source>
        <dbReference type="SAM" id="MobiDB-lite"/>
    </source>
</evidence>
<name>Q3M2N3_TRIV2</name>
<protein>
    <submittedName>
        <fullName evidence="4">Plasmid recombination enzyme</fullName>
    </submittedName>
</protein>
<reference evidence="5" key="1">
    <citation type="journal article" date="2014" name="Stand. Genomic Sci.">
        <title>Complete genome sequence of Anabaena variabilis ATCC 29413.</title>
        <authorList>
            <person name="Thiel T."/>
            <person name="Pratte B.S."/>
            <person name="Zhong J."/>
            <person name="Goodwin L."/>
            <person name="Copeland A."/>
            <person name="Lucas S."/>
            <person name="Han C."/>
            <person name="Pitluck S."/>
            <person name="Land M.L."/>
            <person name="Kyrpides N.C."/>
            <person name="Woyke T."/>
        </authorList>
    </citation>
    <scope>NUCLEOTIDE SEQUENCE [LARGE SCALE GENOMIC DNA]</scope>
    <source>
        <strain evidence="5">ATCC 29413 / PCC 7937</strain>
    </source>
</reference>